<organism evidence="2 3">
    <name type="scientific">Nocardia wallacei</name>
    <dbReference type="NCBI Taxonomy" id="480035"/>
    <lineage>
        <taxon>Bacteria</taxon>
        <taxon>Bacillati</taxon>
        <taxon>Actinomycetota</taxon>
        <taxon>Actinomycetes</taxon>
        <taxon>Mycobacteriales</taxon>
        <taxon>Nocardiaceae</taxon>
        <taxon>Nocardia</taxon>
    </lineage>
</organism>
<dbReference type="GeneID" id="80346778"/>
<name>A0A7G1KM90_9NOCA</name>
<reference evidence="2 3" key="1">
    <citation type="submission" date="2020-08" db="EMBL/GenBank/DDBJ databases">
        <title>Genome Sequencing of Nocardia wallacei strain FMUON74 and assembly.</title>
        <authorList>
            <person name="Toyokawa M."/>
            <person name="Uesaka K."/>
        </authorList>
    </citation>
    <scope>NUCLEOTIDE SEQUENCE [LARGE SCALE GENOMIC DNA]</scope>
    <source>
        <strain evidence="2 3">FMUON74</strain>
    </source>
</reference>
<protein>
    <submittedName>
        <fullName evidence="2">Uncharacterized protein</fullName>
    </submittedName>
</protein>
<dbReference type="Proteomes" id="UP000516173">
    <property type="component" value="Chromosome"/>
</dbReference>
<evidence type="ECO:0000313" key="3">
    <source>
        <dbReference type="Proteomes" id="UP000516173"/>
    </source>
</evidence>
<sequence>MPRQQDRDDEDPKEPKGGRPGPTDQGGDAGMATREVAPELITADEQDEPPD</sequence>
<evidence type="ECO:0000256" key="1">
    <source>
        <dbReference type="SAM" id="MobiDB-lite"/>
    </source>
</evidence>
<dbReference type="RefSeq" id="WP_187687706.1">
    <property type="nucleotide sequence ID" value="NZ_AP023396.1"/>
</dbReference>
<gene>
    <name evidence="2" type="ORF">NWFMUON74_22160</name>
</gene>
<accession>A0A7G1KM90</accession>
<dbReference type="EMBL" id="AP023396">
    <property type="protein sequence ID" value="BCK54444.1"/>
    <property type="molecule type" value="Genomic_DNA"/>
</dbReference>
<evidence type="ECO:0000313" key="2">
    <source>
        <dbReference type="EMBL" id="BCK54444.1"/>
    </source>
</evidence>
<proteinExistence type="predicted"/>
<keyword evidence="3" id="KW-1185">Reference proteome</keyword>
<dbReference type="KEGG" id="nwl:NWFMUON74_22160"/>
<dbReference type="AlphaFoldDB" id="A0A7G1KM90"/>
<feature type="compositionally biased region" description="Acidic residues" evidence="1">
    <location>
        <begin position="42"/>
        <end position="51"/>
    </location>
</feature>
<feature type="region of interest" description="Disordered" evidence="1">
    <location>
        <begin position="1"/>
        <end position="51"/>
    </location>
</feature>